<evidence type="ECO:0000313" key="3">
    <source>
        <dbReference type="Proteomes" id="UP001550603"/>
    </source>
</evidence>
<proteinExistence type="predicted"/>
<reference evidence="2 3" key="1">
    <citation type="submission" date="2024-06" db="EMBL/GenBank/DDBJ databases">
        <title>The Natural Products Discovery Center: Release of the First 8490 Sequenced Strains for Exploring Actinobacteria Biosynthetic Diversity.</title>
        <authorList>
            <person name="Kalkreuter E."/>
            <person name="Kautsar S.A."/>
            <person name="Yang D."/>
            <person name="Bader C.D."/>
            <person name="Teijaro C.N."/>
            <person name="Fluegel L."/>
            <person name="Davis C.M."/>
            <person name="Simpson J.R."/>
            <person name="Lauterbach L."/>
            <person name="Steele A.D."/>
            <person name="Gui C."/>
            <person name="Meng S."/>
            <person name="Li G."/>
            <person name="Viehrig K."/>
            <person name="Ye F."/>
            <person name="Su P."/>
            <person name="Kiefer A.F."/>
            <person name="Nichols A."/>
            <person name="Cepeda A.J."/>
            <person name="Yan W."/>
            <person name="Fan B."/>
            <person name="Jiang Y."/>
            <person name="Adhikari A."/>
            <person name="Zheng C.-J."/>
            <person name="Schuster L."/>
            <person name="Cowan T.M."/>
            <person name="Smanski M.J."/>
            <person name="Chevrette M.G."/>
            <person name="De Carvalho L.P.S."/>
            <person name="Shen B."/>
        </authorList>
    </citation>
    <scope>NUCLEOTIDE SEQUENCE [LARGE SCALE GENOMIC DNA]</scope>
    <source>
        <strain evidence="2 3">NPDC019583</strain>
    </source>
</reference>
<dbReference type="Proteomes" id="UP001550603">
    <property type="component" value="Unassembled WGS sequence"/>
</dbReference>
<organism evidence="2 3">
    <name type="scientific">Streptomyces olindensis</name>
    <dbReference type="NCBI Taxonomy" id="358823"/>
    <lineage>
        <taxon>Bacteria</taxon>
        <taxon>Bacillati</taxon>
        <taxon>Actinomycetota</taxon>
        <taxon>Actinomycetes</taxon>
        <taxon>Kitasatosporales</taxon>
        <taxon>Streptomycetaceae</taxon>
        <taxon>Streptomyces</taxon>
    </lineage>
</organism>
<evidence type="ECO:0008006" key="4">
    <source>
        <dbReference type="Google" id="ProtNLM"/>
    </source>
</evidence>
<sequence length="146" mass="15134">MIEWMPLATGARPVPQPVATPLVWAGAFAGALGLVALINTVVGPDRPELALTALSLLAAVLGLCARFTAAPGTAVLCWFFLNGFAIPPAGTLTWAGHRDTAWLACLLTAALVGTSLARLAHARAAYRRLAPGNGRHDDADHAAEHP</sequence>
<keyword evidence="3" id="KW-1185">Reference proteome</keyword>
<keyword evidence="1" id="KW-1133">Transmembrane helix</keyword>
<keyword evidence="1" id="KW-0812">Transmembrane</keyword>
<feature type="transmembrane region" description="Helical" evidence="1">
    <location>
        <begin position="22"/>
        <end position="42"/>
    </location>
</feature>
<evidence type="ECO:0000256" key="1">
    <source>
        <dbReference type="SAM" id="Phobius"/>
    </source>
</evidence>
<gene>
    <name evidence="2" type="ORF">ABZ568_33110</name>
</gene>
<feature type="transmembrane region" description="Helical" evidence="1">
    <location>
        <begin position="101"/>
        <end position="120"/>
    </location>
</feature>
<protein>
    <recommendedName>
        <fullName evidence="4">Integral membrane protein</fullName>
    </recommendedName>
</protein>
<feature type="transmembrane region" description="Helical" evidence="1">
    <location>
        <begin position="54"/>
        <end position="81"/>
    </location>
</feature>
<keyword evidence="1" id="KW-0472">Membrane</keyword>
<accession>A0ABV2Y4I9</accession>
<dbReference type="EMBL" id="JBEYBN010000067">
    <property type="protein sequence ID" value="MEU2271174.1"/>
    <property type="molecule type" value="Genomic_DNA"/>
</dbReference>
<dbReference type="RefSeq" id="WP_037762459.1">
    <property type="nucleotide sequence ID" value="NZ_JBEYBN010000067.1"/>
</dbReference>
<comment type="caution">
    <text evidence="2">The sequence shown here is derived from an EMBL/GenBank/DDBJ whole genome shotgun (WGS) entry which is preliminary data.</text>
</comment>
<name>A0ABV2Y4I9_9ACTN</name>
<evidence type="ECO:0000313" key="2">
    <source>
        <dbReference type="EMBL" id="MEU2271174.1"/>
    </source>
</evidence>